<sequence length="241" mass="27863">MHEQRRASLNFDVRGSGLGCGAQEGVHESIEQADGLSRSYEVARARRNAQQRERRKEHVRRGRQREQQGEIGATIEVARTKSNARLRARRPALREHLAWQQEQLVAGVDQDRASNGVRHARLNQQREAQREQRTRRRPQNDEMSRDFSERILDSRSRITDELQRLAKSQHYLQDPRLVLVNCYCCGVDSDIAEYQRWVAMRAAEATSIWACAACVWISLQTKSDEVLVFLAFTTRCPDSFC</sequence>
<evidence type="ECO:0000313" key="2">
    <source>
        <dbReference type="EMBL" id="KAG2907013.1"/>
    </source>
</evidence>
<dbReference type="AlphaFoldDB" id="A0A8T1BQ68"/>
<protein>
    <submittedName>
        <fullName evidence="2">Uncharacterized protein</fullName>
    </submittedName>
</protein>
<comment type="caution">
    <text evidence="2">The sequence shown here is derived from an EMBL/GenBank/DDBJ whole genome shotgun (WGS) entry which is preliminary data.</text>
</comment>
<evidence type="ECO:0000313" key="3">
    <source>
        <dbReference type="Proteomes" id="UP000736787"/>
    </source>
</evidence>
<evidence type="ECO:0000256" key="1">
    <source>
        <dbReference type="SAM" id="MobiDB-lite"/>
    </source>
</evidence>
<feature type="compositionally biased region" description="Basic and acidic residues" evidence="1">
    <location>
        <begin position="127"/>
        <end position="148"/>
    </location>
</feature>
<proteinExistence type="predicted"/>
<gene>
    <name evidence="2" type="ORF">PC117_g20327</name>
</gene>
<feature type="region of interest" description="Disordered" evidence="1">
    <location>
        <begin position="110"/>
        <end position="148"/>
    </location>
</feature>
<dbReference type="Proteomes" id="UP000736787">
    <property type="component" value="Unassembled WGS sequence"/>
</dbReference>
<feature type="region of interest" description="Disordered" evidence="1">
    <location>
        <begin position="44"/>
        <end position="75"/>
    </location>
</feature>
<reference evidence="2" key="1">
    <citation type="submission" date="2018-10" db="EMBL/GenBank/DDBJ databases">
        <title>Effector identification in a new, highly contiguous assembly of the strawberry crown rot pathogen Phytophthora cactorum.</title>
        <authorList>
            <person name="Armitage A.D."/>
            <person name="Nellist C.F."/>
            <person name="Bates H."/>
            <person name="Vickerstaff R.J."/>
            <person name="Harrison R.J."/>
        </authorList>
    </citation>
    <scope>NUCLEOTIDE SEQUENCE</scope>
    <source>
        <strain evidence="2">4040</strain>
    </source>
</reference>
<dbReference type="EMBL" id="RCMK01000938">
    <property type="protein sequence ID" value="KAG2907013.1"/>
    <property type="molecule type" value="Genomic_DNA"/>
</dbReference>
<name>A0A8T1BQ68_9STRA</name>
<organism evidence="2 3">
    <name type="scientific">Phytophthora cactorum</name>
    <dbReference type="NCBI Taxonomy" id="29920"/>
    <lineage>
        <taxon>Eukaryota</taxon>
        <taxon>Sar</taxon>
        <taxon>Stramenopiles</taxon>
        <taxon>Oomycota</taxon>
        <taxon>Peronosporomycetes</taxon>
        <taxon>Peronosporales</taxon>
        <taxon>Peronosporaceae</taxon>
        <taxon>Phytophthora</taxon>
    </lineage>
</organism>
<accession>A0A8T1BQ68</accession>